<gene>
    <name evidence="1" type="ORF">JI750_09615</name>
</gene>
<comment type="caution">
    <text evidence="1">The sequence shown here is derived from an EMBL/GenBank/DDBJ whole genome shotgun (WGS) entry which is preliminary data.</text>
</comment>
<organism evidence="1 2">
    <name type="scientific">Flavobacterium tagetis</name>
    <dbReference type="NCBI Taxonomy" id="2801336"/>
    <lineage>
        <taxon>Bacteria</taxon>
        <taxon>Pseudomonadati</taxon>
        <taxon>Bacteroidota</taxon>
        <taxon>Flavobacteriia</taxon>
        <taxon>Flavobacteriales</taxon>
        <taxon>Flavobacteriaceae</taxon>
        <taxon>Flavobacterium</taxon>
    </lineage>
</organism>
<sequence length="79" mass="8966">MLENKISGLLFPNEKYIAFSLLAIINFYNSKVEIAKKYVEMANENANAETSGLSYHKYLGIVSERDSLLDKITKSFLKS</sequence>
<reference evidence="1 2" key="1">
    <citation type="submission" date="2021-01" db="EMBL/GenBank/DDBJ databases">
        <title>Genome seq and assembly of Flavobacterium sp. GN10.</title>
        <authorList>
            <person name="Chhetri G."/>
        </authorList>
    </citation>
    <scope>NUCLEOTIDE SEQUENCE [LARGE SCALE GENOMIC DNA]</scope>
    <source>
        <strain evidence="1 2">GN10</strain>
    </source>
</reference>
<name>A0ABS1KCD9_9FLAO</name>
<proteinExistence type="predicted"/>
<keyword evidence="2" id="KW-1185">Reference proteome</keyword>
<evidence type="ECO:0000313" key="1">
    <source>
        <dbReference type="EMBL" id="MBL0737141.1"/>
    </source>
</evidence>
<accession>A0ABS1KCD9</accession>
<dbReference type="EMBL" id="JAERSF010000002">
    <property type="protein sequence ID" value="MBL0737141.1"/>
    <property type="molecule type" value="Genomic_DNA"/>
</dbReference>
<evidence type="ECO:0000313" key="2">
    <source>
        <dbReference type="Proteomes" id="UP000603728"/>
    </source>
</evidence>
<dbReference type="RefSeq" id="WP_202000821.1">
    <property type="nucleotide sequence ID" value="NZ_JAERSF010000002.1"/>
</dbReference>
<dbReference type="Proteomes" id="UP000603728">
    <property type="component" value="Unassembled WGS sequence"/>
</dbReference>
<protein>
    <submittedName>
        <fullName evidence="1">Uncharacterized protein</fullName>
    </submittedName>
</protein>